<comment type="caution">
    <text evidence="1">The sequence shown here is derived from an EMBL/GenBank/DDBJ whole genome shotgun (WGS) entry which is preliminary data.</text>
</comment>
<dbReference type="EMBL" id="BMKW01000015">
    <property type="protein sequence ID" value="GGJ37137.1"/>
    <property type="molecule type" value="Genomic_DNA"/>
</dbReference>
<name>A0A917NX48_9PROT</name>
<accession>A0A917NX48</accession>
<dbReference type="PROSITE" id="PS51257">
    <property type="entry name" value="PROKAR_LIPOPROTEIN"/>
    <property type="match status" value="1"/>
</dbReference>
<dbReference type="Proteomes" id="UP000661507">
    <property type="component" value="Unassembled WGS sequence"/>
</dbReference>
<evidence type="ECO:0000313" key="1">
    <source>
        <dbReference type="EMBL" id="GGJ37137.1"/>
    </source>
</evidence>
<protein>
    <recommendedName>
        <fullName evidence="3">Lipoprotein</fullName>
    </recommendedName>
</protein>
<proteinExistence type="predicted"/>
<gene>
    <name evidence="1" type="ORF">GCM10011320_51030</name>
</gene>
<organism evidence="1 2">
    <name type="scientific">Neoroseomonas lacus</name>
    <dbReference type="NCBI Taxonomy" id="287609"/>
    <lineage>
        <taxon>Bacteria</taxon>
        <taxon>Pseudomonadati</taxon>
        <taxon>Pseudomonadota</taxon>
        <taxon>Alphaproteobacteria</taxon>
        <taxon>Acetobacterales</taxon>
        <taxon>Acetobacteraceae</taxon>
        <taxon>Neoroseomonas</taxon>
    </lineage>
</organism>
<sequence>MTNRHIAWPLLGLLALATTGCGGGVWANVPQDPGPAAAACRREAANSPEYRRLGQEAGGNAANDEEQRQRLLVLLPQLYEQCMIRSGARPPGSVAPPDRVTF</sequence>
<reference evidence="1" key="1">
    <citation type="journal article" date="2014" name="Int. J. Syst. Evol. Microbiol.">
        <title>Complete genome sequence of Corynebacterium casei LMG S-19264T (=DSM 44701T), isolated from a smear-ripened cheese.</title>
        <authorList>
            <consortium name="US DOE Joint Genome Institute (JGI-PGF)"/>
            <person name="Walter F."/>
            <person name="Albersmeier A."/>
            <person name="Kalinowski J."/>
            <person name="Ruckert C."/>
        </authorList>
    </citation>
    <scope>NUCLEOTIDE SEQUENCE</scope>
    <source>
        <strain evidence="1">CGMCC 1.3617</strain>
    </source>
</reference>
<evidence type="ECO:0008006" key="3">
    <source>
        <dbReference type="Google" id="ProtNLM"/>
    </source>
</evidence>
<reference evidence="1" key="2">
    <citation type="submission" date="2020-09" db="EMBL/GenBank/DDBJ databases">
        <authorList>
            <person name="Sun Q."/>
            <person name="Zhou Y."/>
        </authorList>
    </citation>
    <scope>NUCLEOTIDE SEQUENCE</scope>
    <source>
        <strain evidence="1">CGMCC 1.3617</strain>
    </source>
</reference>
<evidence type="ECO:0000313" key="2">
    <source>
        <dbReference type="Proteomes" id="UP000661507"/>
    </source>
</evidence>
<keyword evidence="2" id="KW-1185">Reference proteome</keyword>
<dbReference type="AlphaFoldDB" id="A0A917NX48"/>
<dbReference type="RefSeq" id="WP_188972145.1">
    <property type="nucleotide sequence ID" value="NZ_BMKW01000015.1"/>
</dbReference>